<feature type="domain" description="DNA methylase adenine-specific" evidence="2">
    <location>
        <begin position="191"/>
        <end position="498"/>
    </location>
</feature>
<gene>
    <name evidence="3" type="ORF">DEJ46_18245</name>
</gene>
<dbReference type="InterPro" id="IPR052916">
    <property type="entry name" value="Type-I_RE_MTase_Subunit"/>
</dbReference>
<dbReference type="PRINTS" id="PR00507">
    <property type="entry name" value="N12N6MTFRASE"/>
</dbReference>
<dbReference type="PANTHER" id="PTHR42998">
    <property type="entry name" value="TYPE I RESTRICTION ENZYME HINDVIIP M PROTEIN-RELATED"/>
    <property type="match status" value="1"/>
</dbReference>
<evidence type="ECO:0000256" key="1">
    <source>
        <dbReference type="ARBA" id="ARBA00022747"/>
    </source>
</evidence>
<dbReference type="Proteomes" id="UP000324106">
    <property type="component" value="Chromosome"/>
</dbReference>
<dbReference type="PROSITE" id="PS00092">
    <property type="entry name" value="N6_MTASE"/>
    <property type="match status" value="1"/>
</dbReference>
<dbReference type="InterPro" id="IPR003356">
    <property type="entry name" value="DNA_methylase_A-5"/>
</dbReference>
<evidence type="ECO:0000259" key="2">
    <source>
        <dbReference type="Pfam" id="PF02384"/>
    </source>
</evidence>
<dbReference type="SUPFAM" id="SSF53335">
    <property type="entry name" value="S-adenosyl-L-methionine-dependent methyltransferases"/>
    <property type="match status" value="1"/>
</dbReference>
<dbReference type="GO" id="GO:0032259">
    <property type="term" value="P:methylation"/>
    <property type="evidence" value="ECO:0007669"/>
    <property type="project" value="InterPro"/>
</dbReference>
<dbReference type="Pfam" id="PF02384">
    <property type="entry name" value="N6_Mtase"/>
    <property type="match status" value="1"/>
</dbReference>
<dbReference type="AlphaFoldDB" id="A0A5P2ARD3"/>
<keyword evidence="1" id="KW-0680">Restriction system</keyword>
<dbReference type="GO" id="GO:0008170">
    <property type="term" value="F:N-methyltransferase activity"/>
    <property type="evidence" value="ECO:0007669"/>
    <property type="project" value="InterPro"/>
</dbReference>
<evidence type="ECO:0000313" key="3">
    <source>
        <dbReference type="EMBL" id="QES20824.1"/>
    </source>
</evidence>
<dbReference type="GO" id="GO:0003677">
    <property type="term" value="F:DNA binding"/>
    <property type="evidence" value="ECO:0007669"/>
    <property type="project" value="InterPro"/>
</dbReference>
<dbReference type="PANTHER" id="PTHR42998:SF1">
    <property type="entry name" value="TYPE I RESTRICTION ENZYME HINDI METHYLASE SUBUNIT"/>
    <property type="match status" value="1"/>
</dbReference>
<dbReference type="GO" id="GO:0009307">
    <property type="term" value="P:DNA restriction-modification system"/>
    <property type="evidence" value="ECO:0007669"/>
    <property type="project" value="UniProtKB-KW"/>
</dbReference>
<dbReference type="InterPro" id="IPR002052">
    <property type="entry name" value="DNA_methylase_N6_adenine_CS"/>
</dbReference>
<dbReference type="InterPro" id="IPR036388">
    <property type="entry name" value="WH-like_DNA-bd_sf"/>
</dbReference>
<dbReference type="InterPro" id="IPR029063">
    <property type="entry name" value="SAM-dependent_MTases_sf"/>
</dbReference>
<sequence length="547" mass="58862">MTPVRPPAEVLVTRSDIARLAGVNRPAVTNWARRHEDFPQPVDSVRTGTGAADTFRASEVAEWLATRRIPVSGLQAGEPEGTTYGDRVLASLGVGRRATPQTVLTHILDRVRGEATTERALDLLIAVTYAVAARPSAELSRSADVWWTVTRILAEDGIEGAPFGATPDEERWQDRSAGSVAHALAAEGWDRDTAIEAFDWLVEQRIGTEGRRGNELVTPRAVRRLMAELLPETHGSGDLSILDPFCRTGEILDTCVAVLRSGAPEAALSVHGVSGGAGDAALARMRLNLRDVPRTVEAAGSGWPESGERYAAVVSNPPFNQRTEDLYRYTEHLPYGMPPRHSGNFVWLQLAASALAPGGRAVVLMPNIAAQSANPAERAIRAAMVESGAVEALVALPPQLFGKATSIPVTLWLLRNPTDVHRDVLFVDGASLGTMTDRVRRVLSKDDVDSIVDVCRRWRSAQDDGRTFSGQDGFSAAVSPSNLAARDWLLSPVLHVAPGPQEGAGGSAAQIGRLIDDLAERDEQARKADVRAREILSELGGEGRWRA</sequence>
<evidence type="ECO:0000313" key="4">
    <source>
        <dbReference type="Proteomes" id="UP000324106"/>
    </source>
</evidence>
<protein>
    <recommendedName>
        <fullName evidence="2">DNA methylase adenine-specific domain-containing protein</fullName>
    </recommendedName>
</protein>
<dbReference type="Gene3D" id="1.10.10.10">
    <property type="entry name" value="Winged helix-like DNA-binding domain superfamily/Winged helix DNA-binding domain"/>
    <property type="match status" value="1"/>
</dbReference>
<reference evidence="3 4" key="1">
    <citation type="submission" date="2018-05" db="EMBL/GenBank/DDBJ databases">
        <title>Streptomyces venezuelae.</title>
        <authorList>
            <person name="Kim W."/>
            <person name="Lee N."/>
            <person name="Cho B.-K."/>
        </authorList>
    </citation>
    <scope>NUCLEOTIDE SEQUENCE [LARGE SCALE GENOMIC DNA]</scope>
    <source>
        <strain evidence="3 4">ATCC 15068</strain>
    </source>
</reference>
<proteinExistence type="predicted"/>
<name>A0A5P2ARD3_STRVZ</name>
<dbReference type="Gene3D" id="3.40.50.150">
    <property type="entry name" value="Vaccinia Virus protein VP39"/>
    <property type="match status" value="1"/>
</dbReference>
<accession>A0A5P2ARD3</accession>
<organism evidence="3 4">
    <name type="scientific">Streptomyces venezuelae</name>
    <dbReference type="NCBI Taxonomy" id="54571"/>
    <lineage>
        <taxon>Bacteria</taxon>
        <taxon>Bacillati</taxon>
        <taxon>Actinomycetota</taxon>
        <taxon>Actinomycetes</taxon>
        <taxon>Kitasatosporales</taxon>
        <taxon>Streptomycetaceae</taxon>
        <taxon>Streptomyces</taxon>
    </lineage>
</organism>
<dbReference type="OrthoDB" id="9784823at2"/>
<dbReference type="EMBL" id="CP029194">
    <property type="protein sequence ID" value="QES20824.1"/>
    <property type="molecule type" value="Genomic_DNA"/>
</dbReference>